<sequence length="81" mass="8789">MALVQSLTGISSTKNKEFTPNNLADDRSVSTSESSSASDDSRHANSYKLLSSSSAMDLNQPEFTCMRDIPLYTPTGLELLN</sequence>
<dbReference type="AlphaFoldDB" id="A0A803MTY1"/>
<dbReference type="EnsemblPlants" id="AUR62035203-RA">
    <property type="protein sequence ID" value="AUR62035203-RA:cds"/>
    <property type="gene ID" value="AUR62035203"/>
</dbReference>
<evidence type="ECO:0000313" key="2">
    <source>
        <dbReference type="EnsemblPlants" id="AUR62035203-RA:cds"/>
    </source>
</evidence>
<dbReference type="Proteomes" id="UP000596660">
    <property type="component" value="Unplaced"/>
</dbReference>
<feature type="compositionally biased region" description="Low complexity" evidence="1">
    <location>
        <begin position="29"/>
        <end position="38"/>
    </location>
</feature>
<feature type="region of interest" description="Disordered" evidence="1">
    <location>
        <begin position="1"/>
        <end position="44"/>
    </location>
</feature>
<protein>
    <submittedName>
        <fullName evidence="2">Uncharacterized protein</fullName>
    </submittedName>
</protein>
<name>A0A803MTY1_CHEQI</name>
<proteinExistence type="predicted"/>
<keyword evidence="3" id="KW-1185">Reference proteome</keyword>
<feature type="compositionally biased region" description="Polar residues" evidence="1">
    <location>
        <begin position="1"/>
        <end position="22"/>
    </location>
</feature>
<accession>A0A803MTY1</accession>
<evidence type="ECO:0000256" key="1">
    <source>
        <dbReference type="SAM" id="MobiDB-lite"/>
    </source>
</evidence>
<reference evidence="2" key="1">
    <citation type="journal article" date="2017" name="Nature">
        <title>The genome of Chenopodium quinoa.</title>
        <authorList>
            <person name="Jarvis D.E."/>
            <person name="Ho Y.S."/>
            <person name="Lightfoot D.J."/>
            <person name="Schmoeckel S.M."/>
            <person name="Li B."/>
            <person name="Borm T.J.A."/>
            <person name="Ohyanagi H."/>
            <person name="Mineta K."/>
            <person name="Michell C.T."/>
            <person name="Saber N."/>
            <person name="Kharbatia N.M."/>
            <person name="Rupper R.R."/>
            <person name="Sharp A.R."/>
            <person name="Dally N."/>
            <person name="Boughton B.A."/>
            <person name="Woo Y.H."/>
            <person name="Gao G."/>
            <person name="Schijlen E.G.W.M."/>
            <person name="Guo X."/>
            <person name="Momin A.A."/>
            <person name="Negrao S."/>
            <person name="Al-Babili S."/>
            <person name="Gehring C."/>
            <person name="Roessner U."/>
            <person name="Jung C."/>
            <person name="Murphy K."/>
            <person name="Arold S.T."/>
            <person name="Gojobori T."/>
            <person name="van der Linden C.G."/>
            <person name="van Loo E.N."/>
            <person name="Jellen E.N."/>
            <person name="Maughan P.J."/>
            <person name="Tester M."/>
        </authorList>
    </citation>
    <scope>NUCLEOTIDE SEQUENCE [LARGE SCALE GENOMIC DNA]</scope>
    <source>
        <strain evidence="2">cv. PI 614886</strain>
    </source>
</reference>
<evidence type="ECO:0000313" key="3">
    <source>
        <dbReference type="Proteomes" id="UP000596660"/>
    </source>
</evidence>
<dbReference type="Gramene" id="AUR62035203-RA">
    <property type="protein sequence ID" value="AUR62035203-RA:cds"/>
    <property type="gene ID" value="AUR62035203"/>
</dbReference>
<organism evidence="2 3">
    <name type="scientific">Chenopodium quinoa</name>
    <name type="common">Quinoa</name>
    <dbReference type="NCBI Taxonomy" id="63459"/>
    <lineage>
        <taxon>Eukaryota</taxon>
        <taxon>Viridiplantae</taxon>
        <taxon>Streptophyta</taxon>
        <taxon>Embryophyta</taxon>
        <taxon>Tracheophyta</taxon>
        <taxon>Spermatophyta</taxon>
        <taxon>Magnoliopsida</taxon>
        <taxon>eudicotyledons</taxon>
        <taxon>Gunneridae</taxon>
        <taxon>Pentapetalae</taxon>
        <taxon>Caryophyllales</taxon>
        <taxon>Chenopodiaceae</taxon>
        <taxon>Chenopodioideae</taxon>
        <taxon>Atripliceae</taxon>
        <taxon>Chenopodium</taxon>
    </lineage>
</organism>
<reference evidence="2" key="2">
    <citation type="submission" date="2021-03" db="UniProtKB">
        <authorList>
            <consortium name="EnsemblPlants"/>
        </authorList>
    </citation>
    <scope>IDENTIFICATION</scope>
</reference>